<proteinExistence type="predicted"/>
<reference evidence="1 2" key="1">
    <citation type="submission" date="2018-05" db="EMBL/GenBank/DDBJ databases">
        <title>Amnibacterium sp. M8JJ-5, whole genome shotgun sequence.</title>
        <authorList>
            <person name="Tuo L."/>
        </authorList>
    </citation>
    <scope>NUCLEOTIDE SEQUENCE [LARGE SCALE GENOMIC DNA]</scope>
    <source>
        <strain evidence="1 2">M8JJ-5</strain>
    </source>
</reference>
<comment type="caution">
    <text evidence="1">The sequence shown here is derived from an EMBL/GenBank/DDBJ whole genome shotgun (WGS) entry which is preliminary data.</text>
</comment>
<name>A0A2V1HRC0_9MICO</name>
<evidence type="ECO:0000313" key="2">
    <source>
        <dbReference type="Proteomes" id="UP000244893"/>
    </source>
</evidence>
<evidence type="ECO:0000313" key="1">
    <source>
        <dbReference type="EMBL" id="PVZ95153.1"/>
    </source>
</evidence>
<accession>A0A2V1HRC0</accession>
<keyword evidence="2" id="KW-1185">Reference proteome</keyword>
<protein>
    <submittedName>
        <fullName evidence="1">Uncharacterized protein</fullName>
    </submittedName>
</protein>
<dbReference type="AlphaFoldDB" id="A0A2V1HRC0"/>
<gene>
    <name evidence="1" type="ORF">DDQ50_01065</name>
</gene>
<dbReference type="Proteomes" id="UP000244893">
    <property type="component" value="Unassembled WGS sequence"/>
</dbReference>
<dbReference type="EMBL" id="QEOP01000001">
    <property type="protein sequence ID" value="PVZ95153.1"/>
    <property type="molecule type" value="Genomic_DNA"/>
</dbReference>
<sequence length="82" mass="8989">MSVDTQPFDFTGSDFWGSAVRGSIVALDAADAMHALLSRRITADTVQEQSRERGPYTVEITVVPRPSASVGELVRRVIANRR</sequence>
<organism evidence="1 2">
    <name type="scientific">Amnibacterium flavum</name>
    <dbReference type="NCBI Taxonomy" id="2173173"/>
    <lineage>
        <taxon>Bacteria</taxon>
        <taxon>Bacillati</taxon>
        <taxon>Actinomycetota</taxon>
        <taxon>Actinomycetes</taxon>
        <taxon>Micrococcales</taxon>
        <taxon>Microbacteriaceae</taxon>
        <taxon>Amnibacterium</taxon>
    </lineage>
</organism>